<dbReference type="SUPFAM" id="SSF49899">
    <property type="entry name" value="Concanavalin A-like lectins/glucanases"/>
    <property type="match status" value="1"/>
</dbReference>
<comment type="caution">
    <text evidence="20">The sequence shown here is derived from an EMBL/GenBank/DDBJ whole genome shotgun (WGS) entry which is preliminary data.</text>
</comment>
<keyword evidence="9" id="KW-0067">ATP-binding</keyword>
<evidence type="ECO:0000256" key="3">
    <source>
        <dbReference type="ARBA" id="ARBA00022475"/>
    </source>
</evidence>
<feature type="disulfide bond" evidence="16">
    <location>
        <begin position="105"/>
        <end position="123"/>
    </location>
</feature>
<evidence type="ECO:0000259" key="19">
    <source>
        <dbReference type="PROSITE" id="PS50060"/>
    </source>
</evidence>
<accession>A0A8J4T6R6</accession>
<feature type="non-terminal residue" evidence="20">
    <location>
        <position position="448"/>
    </location>
</feature>
<keyword evidence="15" id="KW-0325">Glycoprotein</keyword>
<dbReference type="Pfam" id="PF12810">
    <property type="entry name" value="ALK_LTK_GRD"/>
    <property type="match status" value="1"/>
</dbReference>
<keyword evidence="21" id="KW-1185">Reference proteome</keyword>
<dbReference type="EC" id="2.7.10.1" evidence="2"/>
<keyword evidence="4" id="KW-0808">Transferase</keyword>
<feature type="region of interest" description="Disordered" evidence="17">
    <location>
        <begin position="1"/>
        <end position="21"/>
    </location>
</feature>
<dbReference type="EMBL" id="QNUK01000757">
    <property type="protein sequence ID" value="KAF5889885.1"/>
    <property type="molecule type" value="Genomic_DNA"/>
</dbReference>
<evidence type="ECO:0000256" key="14">
    <source>
        <dbReference type="ARBA" id="ARBA00023170"/>
    </source>
</evidence>
<keyword evidence="7" id="KW-0547">Nucleotide-binding</keyword>
<evidence type="ECO:0000256" key="8">
    <source>
        <dbReference type="ARBA" id="ARBA00022777"/>
    </source>
</evidence>
<evidence type="ECO:0000256" key="15">
    <source>
        <dbReference type="ARBA" id="ARBA00023180"/>
    </source>
</evidence>
<evidence type="ECO:0000256" key="5">
    <source>
        <dbReference type="ARBA" id="ARBA00022692"/>
    </source>
</evidence>
<dbReference type="PANTHER" id="PTHR31535:SF3">
    <property type="entry name" value="REGULATORY PROTEIN ZESTE"/>
    <property type="match status" value="1"/>
</dbReference>
<keyword evidence="12" id="KW-0829">Tyrosine-protein kinase</keyword>
<organism evidence="20 21">
    <name type="scientific">Clarias magur</name>
    <name type="common">Asian catfish</name>
    <name type="synonym">Macropteronotus magur</name>
    <dbReference type="NCBI Taxonomy" id="1594786"/>
    <lineage>
        <taxon>Eukaryota</taxon>
        <taxon>Metazoa</taxon>
        <taxon>Chordata</taxon>
        <taxon>Craniata</taxon>
        <taxon>Vertebrata</taxon>
        <taxon>Euteleostomi</taxon>
        <taxon>Actinopterygii</taxon>
        <taxon>Neopterygii</taxon>
        <taxon>Teleostei</taxon>
        <taxon>Ostariophysi</taxon>
        <taxon>Siluriformes</taxon>
        <taxon>Clariidae</taxon>
        <taxon>Clarias</taxon>
    </lineage>
</organism>
<evidence type="ECO:0000256" key="16">
    <source>
        <dbReference type="PROSITE-ProRule" id="PRU00124"/>
    </source>
</evidence>
<comment type="caution">
    <text evidence="16">Lacks conserved residue(s) required for the propagation of feature annotation.</text>
</comment>
<dbReference type="Proteomes" id="UP000727407">
    <property type="component" value="Unassembled WGS sequence"/>
</dbReference>
<dbReference type="AlphaFoldDB" id="A0A8J4T6R6"/>
<dbReference type="GO" id="GO:0004714">
    <property type="term" value="F:transmembrane receptor protein tyrosine kinase activity"/>
    <property type="evidence" value="ECO:0007669"/>
    <property type="project" value="UniProtKB-EC"/>
</dbReference>
<keyword evidence="3" id="KW-1003">Cell membrane</keyword>
<evidence type="ECO:0000256" key="18">
    <source>
        <dbReference type="SAM" id="Phobius"/>
    </source>
</evidence>
<dbReference type="InterPro" id="IPR002172">
    <property type="entry name" value="LDrepeatLR_classA_rpt"/>
</dbReference>
<keyword evidence="10 18" id="KW-1133">Transmembrane helix</keyword>
<evidence type="ECO:0000313" key="20">
    <source>
        <dbReference type="EMBL" id="KAF5889885.1"/>
    </source>
</evidence>
<dbReference type="Pfam" id="PF00629">
    <property type="entry name" value="MAM"/>
    <property type="match status" value="1"/>
</dbReference>
<evidence type="ECO:0000256" key="13">
    <source>
        <dbReference type="ARBA" id="ARBA00023157"/>
    </source>
</evidence>
<evidence type="ECO:0000256" key="11">
    <source>
        <dbReference type="ARBA" id="ARBA00023136"/>
    </source>
</evidence>
<reference evidence="20" key="1">
    <citation type="submission" date="2020-07" db="EMBL/GenBank/DDBJ databases">
        <title>Clarias magur genome sequencing, assembly and annotation.</title>
        <authorList>
            <person name="Kushwaha B."/>
            <person name="Kumar R."/>
            <person name="Das P."/>
            <person name="Joshi C.G."/>
            <person name="Kumar D."/>
            <person name="Nagpure N.S."/>
            <person name="Pandey M."/>
            <person name="Agarwal S."/>
            <person name="Srivastava S."/>
            <person name="Singh M."/>
            <person name="Sahoo L."/>
            <person name="Jayasankar P."/>
            <person name="Meher P.K."/>
            <person name="Koringa P.G."/>
            <person name="Iquebal M.A."/>
            <person name="Das S.P."/>
            <person name="Bit A."/>
            <person name="Patnaik S."/>
            <person name="Patel N."/>
            <person name="Shah T.M."/>
            <person name="Hinsu A."/>
            <person name="Jena J.K."/>
        </authorList>
    </citation>
    <scope>NUCLEOTIDE SEQUENCE</scope>
    <source>
        <strain evidence="20">CIFAMagur01</strain>
        <tissue evidence="20">Testis</tissue>
    </source>
</reference>
<dbReference type="InterPro" id="IPR036055">
    <property type="entry name" value="LDL_receptor-like_sf"/>
</dbReference>
<evidence type="ECO:0000256" key="9">
    <source>
        <dbReference type="ARBA" id="ARBA00022840"/>
    </source>
</evidence>
<dbReference type="PROSITE" id="PS50060">
    <property type="entry name" value="MAM_2"/>
    <property type="match status" value="1"/>
</dbReference>
<evidence type="ECO:0000256" key="10">
    <source>
        <dbReference type="ARBA" id="ARBA00022989"/>
    </source>
</evidence>
<feature type="region of interest" description="Disordered" evidence="17">
    <location>
        <begin position="316"/>
        <end position="336"/>
    </location>
</feature>
<gene>
    <name evidence="20" type="ORF">DAT39_020414</name>
</gene>
<dbReference type="InterPro" id="IPR000998">
    <property type="entry name" value="MAM_dom"/>
</dbReference>
<dbReference type="OrthoDB" id="65481at2759"/>
<sequence>MPETAELTRGNEEGYSGPALTPDTSASALRRPFCLLLMLILLVLSFLGSWAVVHLSLAARENPFRISSSYDQPGEQETATYDPLFITNCTMETSRNVTFEGRYHCRQGQEISLERLCDFTSDCPQGDDEGEPCRQFLNGSYCSFEEDDCGWQMVSSKSLYKGVHLSLPKSLTNGCPSSGSVLALESQFKGQRGSVVVRSPLFLYPLRNAPCMVQFKICGSPNGLLSLWIIENSTGPEGQRSLWNSSRETKVDKGWRLVTFPLYGLVDSFYLQFSAEISSGPEMAFAVDNFTLTMNCFLETNGEFPPVVSTSVTPVQFKPTNHMKPTTPGDRGEGARDPLGVSAVPKWFFRTCGATGPIGPTPSQCSSSYRKSNVNVSVGTKGALKGIQMWRVPETGLYRITAYGAAGGRSVLNMFRSHGVYIAGDFRLHKDEVLYILVGQQGEDACSN</sequence>
<protein>
    <recommendedName>
        <fullName evidence="2">receptor protein-tyrosine kinase</fullName>
        <ecNumber evidence="2">2.7.10.1</ecNumber>
    </recommendedName>
</protein>
<keyword evidence="14 20" id="KW-0675">Receptor</keyword>
<dbReference type="InterPro" id="IPR055163">
    <property type="entry name" value="ALK/LTK-like_GRD"/>
</dbReference>
<dbReference type="GO" id="GO:0005524">
    <property type="term" value="F:ATP binding"/>
    <property type="evidence" value="ECO:0007669"/>
    <property type="project" value="UniProtKB-KW"/>
</dbReference>
<dbReference type="GO" id="GO:0005886">
    <property type="term" value="C:plasma membrane"/>
    <property type="evidence" value="ECO:0007669"/>
    <property type="project" value="UniProtKB-SubCell"/>
</dbReference>
<evidence type="ECO:0000256" key="12">
    <source>
        <dbReference type="ARBA" id="ARBA00023137"/>
    </source>
</evidence>
<dbReference type="PROSITE" id="PS50068">
    <property type="entry name" value="LDLRA_2"/>
    <property type="match status" value="1"/>
</dbReference>
<dbReference type="InterPro" id="IPR013320">
    <property type="entry name" value="ConA-like_dom_sf"/>
</dbReference>
<evidence type="ECO:0000256" key="6">
    <source>
        <dbReference type="ARBA" id="ARBA00022729"/>
    </source>
</evidence>
<dbReference type="CDD" id="cd00112">
    <property type="entry name" value="LDLa"/>
    <property type="match status" value="1"/>
</dbReference>
<comment type="subcellular location">
    <subcellularLocation>
        <location evidence="1">Cell membrane</location>
        <topology evidence="1">Single-pass type I membrane protein</topology>
    </subcellularLocation>
</comment>
<keyword evidence="5 18" id="KW-0812">Transmembrane</keyword>
<evidence type="ECO:0000313" key="21">
    <source>
        <dbReference type="Proteomes" id="UP000727407"/>
    </source>
</evidence>
<keyword evidence="13 16" id="KW-1015">Disulfide bond</keyword>
<evidence type="ECO:0000256" key="2">
    <source>
        <dbReference type="ARBA" id="ARBA00011902"/>
    </source>
</evidence>
<dbReference type="Gene3D" id="2.60.120.200">
    <property type="match status" value="1"/>
</dbReference>
<feature type="domain" description="MAM" evidence="19">
    <location>
        <begin position="115"/>
        <end position="298"/>
    </location>
</feature>
<dbReference type="PANTHER" id="PTHR31535">
    <property type="match status" value="1"/>
</dbReference>
<dbReference type="SUPFAM" id="SSF57424">
    <property type="entry name" value="LDL receptor-like module"/>
    <property type="match status" value="1"/>
</dbReference>
<name>A0A8J4T6R6_CLAMG</name>
<keyword evidence="11 18" id="KW-0472">Membrane</keyword>
<evidence type="ECO:0000256" key="7">
    <source>
        <dbReference type="ARBA" id="ARBA00022741"/>
    </source>
</evidence>
<keyword evidence="6" id="KW-0732">Signal</keyword>
<evidence type="ECO:0000256" key="4">
    <source>
        <dbReference type="ARBA" id="ARBA00022679"/>
    </source>
</evidence>
<keyword evidence="8 20" id="KW-0418">Kinase</keyword>
<evidence type="ECO:0000256" key="1">
    <source>
        <dbReference type="ARBA" id="ARBA00004251"/>
    </source>
</evidence>
<feature type="transmembrane region" description="Helical" evidence="18">
    <location>
        <begin position="33"/>
        <end position="57"/>
    </location>
</feature>
<evidence type="ECO:0000256" key="17">
    <source>
        <dbReference type="SAM" id="MobiDB-lite"/>
    </source>
</evidence>
<proteinExistence type="predicted"/>